<organism evidence="3 4">
    <name type="scientific">Nocardioides caricicola</name>
    <dbReference type="NCBI Taxonomy" id="634770"/>
    <lineage>
        <taxon>Bacteria</taxon>
        <taxon>Bacillati</taxon>
        <taxon>Actinomycetota</taxon>
        <taxon>Actinomycetes</taxon>
        <taxon>Propionibacteriales</taxon>
        <taxon>Nocardioidaceae</taxon>
        <taxon>Nocardioides</taxon>
    </lineage>
</organism>
<dbReference type="InterPro" id="IPR008969">
    <property type="entry name" value="CarboxyPept-like_regulatory"/>
</dbReference>
<dbReference type="Pfam" id="PF16640">
    <property type="entry name" value="Big_3_5"/>
    <property type="match status" value="1"/>
</dbReference>
<dbReference type="Proteomes" id="UP001595956">
    <property type="component" value="Unassembled WGS sequence"/>
</dbReference>
<dbReference type="Gene3D" id="2.60.40.1120">
    <property type="entry name" value="Carboxypeptidase-like, regulatory domain"/>
    <property type="match status" value="1"/>
</dbReference>
<evidence type="ECO:0000256" key="1">
    <source>
        <dbReference type="SAM" id="SignalP"/>
    </source>
</evidence>
<feature type="signal peptide" evidence="1">
    <location>
        <begin position="1"/>
        <end position="26"/>
    </location>
</feature>
<feature type="domain" description="Bacterial Ig-like" evidence="2">
    <location>
        <begin position="151"/>
        <end position="232"/>
    </location>
</feature>
<proteinExistence type="predicted"/>
<dbReference type="RefSeq" id="WP_345170421.1">
    <property type="nucleotide sequence ID" value="NZ_BAABFQ010000001.1"/>
</dbReference>
<evidence type="ECO:0000313" key="4">
    <source>
        <dbReference type="Proteomes" id="UP001595956"/>
    </source>
</evidence>
<comment type="caution">
    <text evidence="3">The sequence shown here is derived from an EMBL/GenBank/DDBJ whole genome shotgun (WGS) entry which is preliminary data.</text>
</comment>
<dbReference type="InterPro" id="IPR013783">
    <property type="entry name" value="Ig-like_fold"/>
</dbReference>
<keyword evidence="4" id="KW-1185">Reference proteome</keyword>
<protein>
    <submittedName>
        <fullName evidence="3">Carboxypeptidase-like regulatory domain-containing protein</fullName>
    </submittedName>
</protein>
<evidence type="ECO:0000313" key="3">
    <source>
        <dbReference type="EMBL" id="MFC5494504.1"/>
    </source>
</evidence>
<sequence>MSWLRTTAALLTGAVLLVPQVLPASASTTHSALPAAPAAKVSPVPLVQGVVADQFGNFVDGVMVRATKGGTAVASAETYASKRASGPQHGYFFLEVGKPGTYTVTLSKKGYETVTFSGIEVKRPRQKVSLGAIEIEKTPEPTTTSAALVSRSVTTKARGAVVVKVAAKATKSPVGEVEIREGDKVVGSADLRASGRGTVTVVLGKLGKGGHVLKAHFLGSDTLAPSASKQAITLVVVKARK</sequence>
<dbReference type="Gene3D" id="2.60.40.10">
    <property type="entry name" value="Immunoglobulins"/>
    <property type="match status" value="1"/>
</dbReference>
<evidence type="ECO:0000259" key="2">
    <source>
        <dbReference type="Pfam" id="PF16640"/>
    </source>
</evidence>
<reference evidence="4" key="1">
    <citation type="journal article" date="2019" name="Int. J. Syst. Evol. Microbiol.">
        <title>The Global Catalogue of Microorganisms (GCM) 10K type strain sequencing project: providing services to taxonomists for standard genome sequencing and annotation.</title>
        <authorList>
            <consortium name="The Broad Institute Genomics Platform"/>
            <consortium name="The Broad Institute Genome Sequencing Center for Infectious Disease"/>
            <person name="Wu L."/>
            <person name="Ma J."/>
        </authorList>
    </citation>
    <scope>NUCLEOTIDE SEQUENCE [LARGE SCALE GENOMIC DNA]</scope>
    <source>
        <strain evidence="4">KACC 13778</strain>
    </source>
</reference>
<gene>
    <name evidence="3" type="ORF">ACFPKY_15415</name>
</gene>
<dbReference type="InterPro" id="IPR032109">
    <property type="entry name" value="Big_3_5"/>
</dbReference>
<accession>A0ABW0N1N2</accession>
<keyword evidence="1" id="KW-0732">Signal</keyword>
<dbReference type="SUPFAM" id="SSF49464">
    <property type="entry name" value="Carboxypeptidase regulatory domain-like"/>
    <property type="match status" value="1"/>
</dbReference>
<dbReference type="EMBL" id="JBHSMD010000005">
    <property type="protein sequence ID" value="MFC5494504.1"/>
    <property type="molecule type" value="Genomic_DNA"/>
</dbReference>
<name>A0ABW0N1N2_9ACTN</name>
<feature type="chain" id="PRO_5045967535" evidence="1">
    <location>
        <begin position="27"/>
        <end position="241"/>
    </location>
</feature>